<name>A0A1W0CPY5_9NEIS</name>
<evidence type="ECO:0000256" key="1">
    <source>
        <dbReference type="ARBA" id="ARBA00010515"/>
    </source>
</evidence>
<dbReference type="Gene3D" id="3.40.50.1820">
    <property type="entry name" value="alpha/beta hydrolase"/>
    <property type="match status" value="1"/>
</dbReference>
<dbReference type="PROSITE" id="PS01174">
    <property type="entry name" value="LIPASE_GDXG_SER"/>
    <property type="match status" value="1"/>
</dbReference>
<dbReference type="InterPro" id="IPR033140">
    <property type="entry name" value="Lipase_GDXG_put_SER_AS"/>
</dbReference>
<dbReference type="InterPro" id="IPR013094">
    <property type="entry name" value="AB_hydrolase_3"/>
</dbReference>
<feature type="domain" description="Alpha/beta hydrolase fold-3" evidence="4">
    <location>
        <begin position="84"/>
        <end position="288"/>
    </location>
</feature>
<feature type="active site" evidence="3">
    <location>
        <position position="162"/>
    </location>
</feature>
<dbReference type="PANTHER" id="PTHR48081">
    <property type="entry name" value="AB HYDROLASE SUPERFAMILY PROTEIN C4A8.06C"/>
    <property type="match status" value="1"/>
</dbReference>
<gene>
    <name evidence="5" type="ORF">B0T45_15475</name>
</gene>
<dbReference type="SUPFAM" id="SSF53474">
    <property type="entry name" value="alpha/beta-Hydrolases"/>
    <property type="match status" value="1"/>
</dbReference>
<keyword evidence="2" id="KW-0378">Hydrolase</keyword>
<comment type="similarity">
    <text evidence="1">Belongs to the 'GDXG' lipolytic enzyme family.</text>
</comment>
<evidence type="ECO:0000256" key="3">
    <source>
        <dbReference type="PROSITE-ProRule" id="PRU10038"/>
    </source>
</evidence>
<dbReference type="InterPro" id="IPR029058">
    <property type="entry name" value="AB_hydrolase_fold"/>
</dbReference>
<evidence type="ECO:0000256" key="2">
    <source>
        <dbReference type="ARBA" id="ARBA00022801"/>
    </source>
</evidence>
<dbReference type="InterPro" id="IPR050300">
    <property type="entry name" value="GDXG_lipolytic_enzyme"/>
</dbReference>
<organism evidence="5 6">
    <name type="scientific">Chromobacterium haemolyticum</name>
    <dbReference type="NCBI Taxonomy" id="394935"/>
    <lineage>
        <taxon>Bacteria</taxon>
        <taxon>Pseudomonadati</taxon>
        <taxon>Pseudomonadota</taxon>
        <taxon>Betaproteobacteria</taxon>
        <taxon>Neisseriales</taxon>
        <taxon>Chromobacteriaceae</taxon>
        <taxon>Chromobacterium</taxon>
    </lineage>
</organism>
<dbReference type="PANTHER" id="PTHR48081:SF8">
    <property type="entry name" value="ALPHA_BETA HYDROLASE FOLD-3 DOMAIN-CONTAINING PROTEIN-RELATED"/>
    <property type="match status" value="1"/>
</dbReference>
<comment type="caution">
    <text evidence="5">The sequence shown here is derived from an EMBL/GenBank/DDBJ whole genome shotgun (WGS) entry which is preliminary data.</text>
</comment>
<dbReference type="Proteomes" id="UP000192721">
    <property type="component" value="Unassembled WGS sequence"/>
</dbReference>
<protein>
    <submittedName>
        <fullName evidence="5">Carboxylesterase</fullName>
    </submittedName>
</protein>
<evidence type="ECO:0000313" key="6">
    <source>
        <dbReference type="Proteomes" id="UP000192721"/>
    </source>
</evidence>
<evidence type="ECO:0000259" key="4">
    <source>
        <dbReference type="Pfam" id="PF07859"/>
    </source>
</evidence>
<dbReference type="EMBL" id="MUKV01000021">
    <property type="protein sequence ID" value="OQS36887.1"/>
    <property type="molecule type" value="Genomic_DNA"/>
</dbReference>
<dbReference type="GO" id="GO:0016787">
    <property type="term" value="F:hydrolase activity"/>
    <property type="evidence" value="ECO:0007669"/>
    <property type="project" value="UniProtKB-KW"/>
</dbReference>
<dbReference type="RefSeq" id="WP_081556091.1">
    <property type="nucleotide sequence ID" value="NZ_MUKV01000021.1"/>
</dbReference>
<reference evidence="5 6" key="1">
    <citation type="submission" date="2017-02" db="EMBL/GenBank/DDBJ databases">
        <title>Chromobacterium haemolyticum H5244.</title>
        <authorList>
            <person name="Gulvik C.A."/>
        </authorList>
    </citation>
    <scope>NUCLEOTIDE SEQUENCE [LARGE SCALE GENOMIC DNA]</scope>
    <source>
        <strain evidence="5 6">H5244</strain>
    </source>
</reference>
<evidence type="ECO:0000313" key="5">
    <source>
        <dbReference type="EMBL" id="OQS36887.1"/>
    </source>
</evidence>
<accession>A0A1W0CPY5</accession>
<sequence length="311" mass="34135">MHQLDPALAVWLEAYNRELAELVAKGYKATPIGAREALANLTRQMVTSGPDIAWVNDDLVPGRDFTVPVRIYHPNPQRALPVLAFFHGGGHMVGSVSVYDPICRRLAAASQHVVVAADYRLAPESPYPAGLQDAAVVAKGLWQALDARGLPYARELSLAGDSAGGALTSSLSALGQYDASLRIKRQVLIYPSVDYTLSQPSVDENGEGYLLTKARVAWYFDNYFQHAENRLQASPLHGGFSRKLPSTLLVSAGFDPLRDEAFLYADKLRAAEVEVEHLHLEGMVHAFLNLEAIVPEVCREVYQRIGAFLNR</sequence>
<dbReference type="AlphaFoldDB" id="A0A1W0CPY5"/>
<proteinExistence type="inferred from homology"/>
<dbReference type="Pfam" id="PF07859">
    <property type="entry name" value="Abhydrolase_3"/>
    <property type="match status" value="1"/>
</dbReference>